<evidence type="ECO:0000256" key="3">
    <source>
        <dbReference type="PIRSR" id="PIRSR639383-2"/>
    </source>
</evidence>
<dbReference type="Proteomes" id="UP000885690">
    <property type="component" value="Unassembled WGS sequence"/>
</dbReference>
<dbReference type="Pfam" id="PF01230">
    <property type="entry name" value="HIT"/>
    <property type="match status" value="1"/>
</dbReference>
<feature type="binding site" evidence="3">
    <location>
        <position position="122"/>
    </location>
    <ligand>
        <name>substrate</name>
    </ligand>
</feature>
<sequence length="164" mass="18188">MKSLWAPWRIEYILAPKEGKGCFLCKGGENPEEEGSLVLHVGQKALVVLNRYPYNPGHLMVAPLRHVPSLVDLDREEREEIMDLLALSLEVLRDVMNPGGFNIGVNMGKAAGAGLEDHLHVHVVPRWDGDTNFMPALADVKVVPEHIKETYRKLKMAFAEAVGG</sequence>
<protein>
    <submittedName>
        <fullName evidence="6">HIT domain-containing protein</fullName>
    </submittedName>
</protein>
<dbReference type="InterPro" id="IPR036265">
    <property type="entry name" value="HIT-like_sf"/>
</dbReference>
<feature type="short sequence motif" description="Histidine triad motif" evidence="4">
    <location>
        <begin position="118"/>
        <end position="122"/>
    </location>
</feature>
<dbReference type="SUPFAM" id="SSF54197">
    <property type="entry name" value="HIT-like"/>
    <property type="match status" value="1"/>
</dbReference>
<dbReference type="GO" id="GO:0003824">
    <property type="term" value="F:catalytic activity"/>
    <property type="evidence" value="ECO:0007669"/>
    <property type="project" value="InterPro"/>
</dbReference>
<dbReference type="InterPro" id="IPR011146">
    <property type="entry name" value="HIT-like"/>
</dbReference>
<dbReference type="InterPro" id="IPR052908">
    <property type="entry name" value="AP-4-A_phosphorylase"/>
</dbReference>
<dbReference type="AlphaFoldDB" id="A0A7C0U6M3"/>
<dbReference type="GO" id="GO:0000166">
    <property type="term" value="F:nucleotide binding"/>
    <property type="evidence" value="ECO:0007669"/>
    <property type="project" value="UniProtKB-KW"/>
</dbReference>
<evidence type="ECO:0000313" key="6">
    <source>
        <dbReference type="EMBL" id="HDD53023.1"/>
    </source>
</evidence>
<dbReference type="PANTHER" id="PTHR42997">
    <property type="entry name" value="HIT FAMILY HYDROLASE"/>
    <property type="match status" value="1"/>
</dbReference>
<evidence type="ECO:0000256" key="2">
    <source>
        <dbReference type="PIRSR" id="PIRSR639383-1"/>
    </source>
</evidence>
<evidence type="ECO:0000256" key="1">
    <source>
        <dbReference type="ARBA" id="ARBA00022741"/>
    </source>
</evidence>
<dbReference type="Gene3D" id="3.30.428.10">
    <property type="entry name" value="HIT-like"/>
    <property type="match status" value="1"/>
</dbReference>
<proteinExistence type="predicted"/>
<dbReference type="PANTHER" id="PTHR42997:SF1">
    <property type="entry name" value="AP-4-A PHOSPHORYLASE"/>
    <property type="match status" value="1"/>
</dbReference>
<gene>
    <name evidence="6" type="ORF">ENF32_03015</name>
</gene>
<reference evidence="6" key="1">
    <citation type="journal article" date="2020" name="mSystems">
        <title>Genome- and Community-Level Interaction Insights into Carbon Utilization and Element Cycling Functions of Hydrothermarchaeota in Hydrothermal Sediment.</title>
        <authorList>
            <person name="Zhou Z."/>
            <person name="Liu Y."/>
            <person name="Xu W."/>
            <person name="Pan J."/>
            <person name="Luo Z.H."/>
            <person name="Li M."/>
        </authorList>
    </citation>
    <scope>NUCLEOTIDE SEQUENCE [LARGE SCALE GENOMIC DNA]</scope>
    <source>
        <strain evidence="6">HyVt-115</strain>
    </source>
</reference>
<evidence type="ECO:0000259" key="5">
    <source>
        <dbReference type="PROSITE" id="PS51084"/>
    </source>
</evidence>
<accession>A0A7C0U6M3</accession>
<dbReference type="CDD" id="cd01275">
    <property type="entry name" value="FHIT"/>
    <property type="match status" value="1"/>
</dbReference>
<dbReference type="EMBL" id="DQWS01000115">
    <property type="protein sequence ID" value="HDD53023.1"/>
    <property type="molecule type" value="Genomic_DNA"/>
</dbReference>
<dbReference type="PROSITE" id="PS51084">
    <property type="entry name" value="HIT_2"/>
    <property type="match status" value="1"/>
</dbReference>
<comment type="caution">
    <text evidence="6">The sequence shown here is derived from an EMBL/GenBank/DDBJ whole genome shotgun (WGS) entry which is preliminary data.</text>
</comment>
<feature type="domain" description="HIT" evidence="5">
    <location>
        <begin position="23"/>
        <end position="133"/>
    </location>
</feature>
<evidence type="ECO:0000256" key="4">
    <source>
        <dbReference type="PROSITE-ProRule" id="PRU00464"/>
    </source>
</evidence>
<keyword evidence="1" id="KW-0547">Nucleotide-binding</keyword>
<dbReference type="InterPro" id="IPR039383">
    <property type="entry name" value="FHIT"/>
</dbReference>
<feature type="binding site" evidence="3">
    <location>
        <position position="50"/>
    </location>
    <ligand>
        <name>substrate</name>
    </ligand>
</feature>
<feature type="active site" description="Tele-AMP-histidine intermediate" evidence="2">
    <location>
        <position position="120"/>
    </location>
</feature>
<name>A0A7C0U6M3_9BACT</name>
<organism evidence="6">
    <name type="scientific">Thermosulfidibacter takaii</name>
    <dbReference type="NCBI Taxonomy" id="412593"/>
    <lineage>
        <taxon>Bacteria</taxon>
        <taxon>Pseudomonadati</taxon>
        <taxon>Thermosulfidibacterota</taxon>
        <taxon>Thermosulfidibacteria</taxon>
        <taxon>Thermosulfidibacterales</taxon>
        <taxon>Thermosulfidibacteraceae</taxon>
    </lineage>
</organism>